<evidence type="ECO:0000313" key="1">
    <source>
        <dbReference type="EMBL" id="KAL3603842.1"/>
    </source>
</evidence>
<proteinExistence type="predicted"/>
<dbReference type="Proteomes" id="UP000309997">
    <property type="component" value="Unassembled WGS sequence"/>
</dbReference>
<comment type="caution">
    <text evidence="1">The sequence shown here is derived from an EMBL/GenBank/DDBJ whole genome shotgun (WGS) entry which is preliminary data.</text>
</comment>
<organism evidence="1 2">
    <name type="scientific">Populus alba</name>
    <name type="common">White poplar</name>
    <dbReference type="NCBI Taxonomy" id="43335"/>
    <lineage>
        <taxon>Eukaryota</taxon>
        <taxon>Viridiplantae</taxon>
        <taxon>Streptophyta</taxon>
        <taxon>Embryophyta</taxon>
        <taxon>Tracheophyta</taxon>
        <taxon>Spermatophyta</taxon>
        <taxon>Magnoliopsida</taxon>
        <taxon>eudicotyledons</taxon>
        <taxon>Gunneridae</taxon>
        <taxon>Pentapetalae</taxon>
        <taxon>rosids</taxon>
        <taxon>fabids</taxon>
        <taxon>Malpighiales</taxon>
        <taxon>Salicaceae</taxon>
        <taxon>Saliceae</taxon>
        <taxon>Populus</taxon>
    </lineage>
</organism>
<sequence length="128" mass="13661">MSCISPNADFKYLPKLSLFSYAIHSFLAFQALTCVLPAKPGSTPCKPIVVHALQRPTWLPGLDPPPYLDGTFSLAGDFGFDFDPLGLGDDDPESGVCRQSGSLLTRFAMAGVAGILFTDLCYTKPVSG</sequence>
<accession>A0ACC4CSJ4</accession>
<dbReference type="EMBL" id="RCHU02000002">
    <property type="protein sequence ID" value="KAL3603842.1"/>
    <property type="molecule type" value="Genomic_DNA"/>
</dbReference>
<keyword evidence="2" id="KW-1185">Reference proteome</keyword>
<name>A0ACC4CSJ4_POPAL</name>
<reference evidence="1 2" key="1">
    <citation type="journal article" date="2024" name="Plant Biotechnol. J.">
        <title>Genome and CRISPR/Cas9 system of a widespread forest tree (Populus alba) in the world.</title>
        <authorList>
            <person name="Liu Y.J."/>
            <person name="Jiang P.F."/>
            <person name="Han X.M."/>
            <person name="Li X.Y."/>
            <person name="Wang H.M."/>
            <person name="Wang Y.J."/>
            <person name="Wang X.X."/>
            <person name="Zeng Q.Y."/>
        </authorList>
    </citation>
    <scope>NUCLEOTIDE SEQUENCE [LARGE SCALE GENOMIC DNA]</scope>
    <source>
        <strain evidence="2">cv. PAL-ZL1</strain>
    </source>
</reference>
<evidence type="ECO:0000313" key="2">
    <source>
        <dbReference type="Proteomes" id="UP000309997"/>
    </source>
</evidence>
<protein>
    <submittedName>
        <fullName evidence="1">Uncharacterized protein</fullName>
    </submittedName>
</protein>
<gene>
    <name evidence="1" type="ORF">D5086_004701</name>
</gene>